<dbReference type="Pfam" id="PF01872">
    <property type="entry name" value="RibD_C"/>
    <property type="match status" value="1"/>
</dbReference>
<comment type="catalytic activity">
    <reaction evidence="11">
        <text>2,5-diamino-6-(1-D-ribitylamino)pyrimidin-4(3H)-one 5'-phosphate + NAD(+) = 2,5-diamino-6-(1-D-ribosylamino)pyrimidin-4(3H)-one 5'-phosphate + NADH + H(+)</text>
        <dbReference type="Rhea" id="RHEA:27274"/>
        <dbReference type="ChEBI" id="CHEBI:15378"/>
        <dbReference type="ChEBI" id="CHEBI:57540"/>
        <dbReference type="ChEBI" id="CHEBI:57945"/>
        <dbReference type="ChEBI" id="CHEBI:58890"/>
        <dbReference type="ChEBI" id="CHEBI:59545"/>
        <dbReference type="EC" id="1.1.1.302"/>
    </reaction>
</comment>
<evidence type="ECO:0000256" key="8">
    <source>
        <dbReference type="ARBA" id="ARBA00023002"/>
    </source>
</evidence>
<gene>
    <name evidence="14" type="ORF">BDZ85DRAFT_84980</name>
</gene>
<evidence type="ECO:0000256" key="2">
    <source>
        <dbReference type="ARBA" id="ARBA00005104"/>
    </source>
</evidence>
<protein>
    <recommendedName>
        <fullName evidence="5">2,5-diamino-6-ribosylamino-4(3H)-pyrimidinone 5'-phosphate reductase</fullName>
        <ecNumber evidence="4">1.1.1.302</ecNumber>
    </recommendedName>
    <alternativeName>
        <fullName evidence="10">2,5-diamino-6-(5-phospho-D-ribosylamino)pyrimidin-4(3H)-one reductase</fullName>
    </alternativeName>
    <alternativeName>
        <fullName evidence="9">2,5-diamino-6-ribitylamino-4(3H)-pyrimidinone 5'-phosphate synthase</fullName>
    </alternativeName>
</protein>
<dbReference type="EC" id="1.1.1.302" evidence="4"/>
<name>A0A6A6GGW7_9PEZI</name>
<keyword evidence="7" id="KW-0521">NADP</keyword>
<dbReference type="PANTHER" id="PTHR38011">
    <property type="entry name" value="DIHYDROFOLATE REDUCTASE FAMILY PROTEIN (AFU_ORTHOLOGUE AFUA_8G06820)"/>
    <property type="match status" value="1"/>
</dbReference>
<comment type="similarity">
    <text evidence="3">Belongs to the HTP reductase family.</text>
</comment>
<accession>A0A6A6GGW7</accession>
<evidence type="ECO:0000256" key="6">
    <source>
        <dbReference type="ARBA" id="ARBA00022619"/>
    </source>
</evidence>
<organism evidence="14 15">
    <name type="scientific">Elsinoe ampelina</name>
    <dbReference type="NCBI Taxonomy" id="302913"/>
    <lineage>
        <taxon>Eukaryota</taxon>
        <taxon>Fungi</taxon>
        <taxon>Dikarya</taxon>
        <taxon>Ascomycota</taxon>
        <taxon>Pezizomycotina</taxon>
        <taxon>Dothideomycetes</taxon>
        <taxon>Dothideomycetidae</taxon>
        <taxon>Myriangiales</taxon>
        <taxon>Elsinoaceae</taxon>
        <taxon>Elsinoe</taxon>
    </lineage>
</organism>
<evidence type="ECO:0000256" key="7">
    <source>
        <dbReference type="ARBA" id="ARBA00022857"/>
    </source>
</evidence>
<dbReference type="AlphaFoldDB" id="A0A6A6GGW7"/>
<dbReference type="Proteomes" id="UP000799538">
    <property type="component" value="Unassembled WGS sequence"/>
</dbReference>
<dbReference type="GO" id="GO:0008703">
    <property type="term" value="F:5-amino-6-(5-phosphoribosylamino)uracil reductase activity"/>
    <property type="evidence" value="ECO:0007669"/>
    <property type="project" value="InterPro"/>
</dbReference>
<feature type="domain" description="Bacterial bifunctional deaminase-reductase C-terminal" evidence="13">
    <location>
        <begin position="31"/>
        <end position="261"/>
    </location>
</feature>
<evidence type="ECO:0000256" key="5">
    <source>
        <dbReference type="ARBA" id="ARBA00015035"/>
    </source>
</evidence>
<dbReference type="PANTHER" id="PTHR38011:SF7">
    <property type="entry name" value="2,5-DIAMINO-6-RIBOSYLAMINO-4(3H)-PYRIMIDINONE 5'-PHOSPHATE REDUCTASE"/>
    <property type="match status" value="1"/>
</dbReference>
<dbReference type="OrthoDB" id="5432at2759"/>
<keyword evidence="8" id="KW-0560">Oxidoreductase</keyword>
<evidence type="ECO:0000256" key="4">
    <source>
        <dbReference type="ARBA" id="ARBA00012851"/>
    </source>
</evidence>
<evidence type="ECO:0000256" key="1">
    <source>
        <dbReference type="ARBA" id="ARBA00003555"/>
    </source>
</evidence>
<dbReference type="Gene3D" id="3.40.430.10">
    <property type="entry name" value="Dihydrofolate Reductase, subunit A"/>
    <property type="match status" value="1"/>
</dbReference>
<dbReference type="GO" id="GO:0009231">
    <property type="term" value="P:riboflavin biosynthetic process"/>
    <property type="evidence" value="ECO:0007669"/>
    <property type="project" value="UniProtKB-KW"/>
</dbReference>
<evidence type="ECO:0000256" key="11">
    <source>
        <dbReference type="ARBA" id="ARBA00047550"/>
    </source>
</evidence>
<evidence type="ECO:0000256" key="10">
    <source>
        <dbReference type="ARBA" id="ARBA00031630"/>
    </source>
</evidence>
<proteinExistence type="inferred from homology"/>
<dbReference type="InterPro" id="IPR024072">
    <property type="entry name" value="DHFR-like_dom_sf"/>
</dbReference>
<reference evidence="15" key="1">
    <citation type="journal article" date="2020" name="Stud. Mycol.">
        <title>101 Dothideomycetes genomes: A test case for predicting lifestyles and emergence of pathogens.</title>
        <authorList>
            <person name="Haridas S."/>
            <person name="Albert R."/>
            <person name="Binder M."/>
            <person name="Bloem J."/>
            <person name="LaButti K."/>
            <person name="Salamov A."/>
            <person name="Andreopoulos B."/>
            <person name="Baker S."/>
            <person name="Barry K."/>
            <person name="Bills G."/>
            <person name="Bluhm B."/>
            <person name="Cannon C."/>
            <person name="Castanera R."/>
            <person name="Culley D."/>
            <person name="Daum C."/>
            <person name="Ezra D."/>
            <person name="Gonzalez J."/>
            <person name="Henrissat B."/>
            <person name="Kuo A."/>
            <person name="Liang C."/>
            <person name="Lipzen A."/>
            <person name="Lutzoni F."/>
            <person name="Magnuson J."/>
            <person name="Mondo S."/>
            <person name="Nolan M."/>
            <person name="Ohm R."/>
            <person name="Pangilinan J."/>
            <person name="Park H.-J."/>
            <person name="Ramirez L."/>
            <person name="Alfaro M."/>
            <person name="Sun H."/>
            <person name="Tritt A."/>
            <person name="Yoshinaga Y."/>
            <person name="Zwiers L.-H."/>
            <person name="Turgeon B."/>
            <person name="Goodwin S."/>
            <person name="Spatafora J."/>
            <person name="Crous P."/>
            <person name="Grigoriev I."/>
        </authorList>
    </citation>
    <scope>NUCLEOTIDE SEQUENCE [LARGE SCALE GENOMIC DNA]</scope>
    <source>
        <strain evidence="15">CECT 20119</strain>
    </source>
</reference>
<keyword evidence="15" id="KW-1185">Reference proteome</keyword>
<dbReference type="EMBL" id="ML992504">
    <property type="protein sequence ID" value="KAF2224847.1"/>
    <property type="molecule type" value="Genomic_DNA"/>
</dbReference>
<dbReference type="InterPro" id="IPR002734">
    <property type="entry name" value="RibDG_C"/>
</dbReference>
<keyword evidence="6" id="KW-0686">Riboflavin biosynthesis</keyword>
<comment type="function">
    <text evidence="1">Catalyzes an early step in riboflavin biosynthesis, the NADPH-dependent reduction of the ribose side chain of 2,5-diamino-6-ribosylamino-4(3H)-pyrimidinone 5'-phosphate, yielding 2,5-diamino-6-ribitylamino-4(3H)-pyrimidinone 5'-phosphate.</text>
</comment>
<evidence type="ECO:0000313" key="15">
    <source>
        <dbReference type="Proteomes" id="UP000799538"/>
    </source>
</evidence>
<dbReference type="SUPFAM" id="SSF53597">
    <property type="entry name" value="Dihydrofolate reductase-like"/>
    <property type="match status" value="1"/>
</dbReference>
<evidence type="ECO:0000313" key="14">
    <source>
        <dbReference type="EMBL" id="KAF2224847.1"/>
    </source>
</evidence>
<dbReference type="InterPro" id="IPR050765">
    <property type="entry name" value="Riboflavin_Biosynth_HTPR"/>
</dbReference>
<evidence type="ECO:0000256" key="3">
    <source>
        <dbReference type="ARBA" id="ARBA00009723"/>
    </source>
</evidence>
<evidence type="ECO:0000256" key="12">
    <source>
        <dbReference type="ARBA" id="ARBA00049020"/>
    </source>
</evidence>
<sequence length="268" mass="29138">MANRDALHFPSATREWLEDYMPKHDVTTSKPFVTLTFATSLDSALAISPGVQTALSGPQSKAMTHYLRSRHDAILVGVGTAVADNPSLNCRLEGTGGYGGRGLDGQPRPVVIDPQARWAFTEQTKVIQLAMTGRGRAPWVVTRRPPPAEQAAVLQSAGGEYIVLAEDAVASISWTSILAELFKRGMRSVMIEGGANIINTLLAPKQSHLIDSIIVTIAPVWLGPDGLRVSPQRDEEDERGKLDVARLVRTRWHQLGDDVVLCGMLKRT</sequence>
<evidence type="ECO:0000259" key="13">
    <source>
        <dbReference type="Pfam" id="PF01872"/>
    </source>
</evidence>
<comment type="pathway">
    <text evidence="2">Cofactor biosynthesis; riboflavin biosynthesis.</text>
</comment>
<comment type="catalytic activity">
    <reaction evidence="12">
        <text>2,5-diamino-6-(1-D-ribitylamino)pyrimidin-4(3H)-one 5'-phosphate + NADP(+) = 2,5-diamino-6-(1-D-ribosylamino)pyrimidin-4(3H)-one 5'-phosphate + NADPH + H(+)</text>
        <dbReference type="Rhea" id="RHEA:27278"/>
        <dbReference type="ChEBI" id="CHEBI:15378"/>
        <dbReference type="ChEBI" id="CHEBI:57783"/>
        <dbReference type="ChEBI" id="CHEBI:58349"/>
        <dbReference type="ChEBI" id="CHEBI:58890"/>
        <dbReference type="ChEBI" id="CHEBI:59545"/>
        <dbReference type="EC" id="1.1.1.302"/>
    </reaction>
</comment>
<evidence type="ECO:0000256" key="9">
    <source>
        <dbReference type="ARBA" id="ARBA00030073"/>
    </source>
</evidence>